<dbReference type="SUPFAM" id="SSF51395">
    <property type="entry name" value="FMN-linked oxidoreductases"/>
    <property type="match status" value="1"/>
</dbReference>
<dbReference type="PANTHER" id="PTHR43303">
    <property type="entry name" value="NADPH DEHYDROGENASE C23G7.10C-RELATED"/>
    <property type="match status" value="1"/>
</dbReference>
<dbReference type="GO" id="GO:0003959">
    <property type="term" value="F:NADPH dehydrogenase activity"/>
    <property type="evidence" value="ECO:0007669"/>
    <property type="project" value="InterPro"/>
</dbReference>
<evidence type="ECO:0000313" key="7">
    <source>
        <dbReference type="EMBL" id="CAD7654295.1"/>
    </source>
</evidence>
<evidence type="ECO:0000256" key="2">
    <source>
        <dbReference type="ARBA" id="ARBA00022630"/>
    </source>
</evidence>
<evidence type="ECO:0000256" key="3">
    <source>
        <dbReference type="ARBA" id="ARBA00022643"/>
    </source>
</evidence>
<dbReference type="PANTHER" id="PTHR43303:SF4">
    <property type="entry name" value="NADPH DEHYDROGENASE C23G7.10C-RELATED"/>
    <property type="match status" value="1"/>
</dbReference>
<keyword evidence="4" id="KW-0521">NADP</keyword>
<evidence type="ECO:0000313" key="8">
    <source>
        <dbReference type="Proteomes" id="UP000728032"/>
    </source>
</evidence>
<dbReference type="GO" id="GO:0010181">
    <property type="term" value="F:FMN binding"/>
    <property type="evidence" value="ECO:0007669"/>
    <property type="project" value="InterPro"/>
</dbReference>
<keyword evidence="5" id="KW-0560">Oxidoreductase</keyword>
<evidence type="ECO:0000259" key="6">
    <source>
        <dbReference type="Pfam" id="PF00724"/>
    </source>
</evidence>
<keyword evidence="2" id="KW-0285">Flavoprotein</keyword>
<evidence type="ECO:0000256" key="1">
    <source>
        <dbReference type="ARBA" id="ARBA00001917"/>
    </source>
</evidence>
<gene>
    <name evidence="7" type="ORF">ONB1V03_LOCUS10942</name>
</gene>
<reference evidence="7" key="1">
    <citation type="submission" date="2020-11" db="EMBL/GenBank/DDBJ databases">
        <authorList>
            <person name="Tran Van P."/>
        </authorList>
    </citation>
    <scope>NUCLEOTIDE SEQUENCE</scope>
</reference>
<dbReference type="EMBL" id="CAJPVJ010007770">
    <property type="protein sequence ID" value="CAG2171482.1"/>
    <property type="molecule type" value="Genomic_DNA"/>
</dbReference>
<dbReference type="OrthoDB" id="72788at2759"/>
<dbReference type="CDD" id="cd02932">
    <property type="entry name" value="OYE_YqiM_FMN"/>
    <property type="match status" value="1"/>
</dbReference>
<dbReference type="EMBL" id="OC922595">
    <property type="protein sequence ID" value="CAD7654295.1"/>
    <property type="molecule type" value="Genomic_DNA"/>
</dbReference>
<protein>
    <recommendedName>
        <fullName evidence="6">NADH:flavin oxidoreductase/NADH oxidase N-terminal domain-containing protein</fullName>
    </recommendedName>
</protein>
<dbReference type="Pfam" id="PF00724">
    <property type="entry name" value="Oxidored_FMN"/>
    <property type="match status" value="1"/>
</dbReference>
<accession>A0A7R9QQ88</accession>
<evidence type="ECO:0000256" key="4">
    <source>
        <dbReference type="ARBA" id="ARBA00022857"/>
    </source>
</evidence>
<proteinExistence type="predicted"/>
<comment type="cofactor">
    <cofactor evidence="1">
        <name>FMN</name>
        <dbReference type="ChEBI" id="CHEBI:58210"/>
    </cofactor>
</comment>
<evidence type="ECO:0000256" key="5">
    <source>
        <dbReference type="ARBA" id="ARBA00023002"/>
    </source>
</evidence>
<feature type="domain" description="NADH:flavin oxidoreductase/NADH oxidase N-terminal" evidence="6">
    <location>
        <begin position="2"/>
        <end position="319"/>
    </location>
</feature>
<sequence length="349" mass="37982">MCQYSSEDGFANDWHLVNVGSFARGGAALVVMEAAGVEARGRITPNCLGIWKDQHVDGLSRIVTFMKSQGAVPGIQLAHAGRKGSTHPPFVGRSSIPESEGGWQTIAPSAIPFDDKYIAKVPKEATVEDIKQINSAFVSAALRALKAGFQVIELHFAHGYLISTFLSPVTNKRSDEYGGSLENRMRFGLEITESVRKALPEDIVLGVKVSVSDYADNGWDVKQSVEFAKRLKALGVDYITSSSGGVVSGVDYKISPEIQLNGSEQFVKEVGITAGAVGNITNPQMAESILQQNKASLIFIARAFLNEPHWPYRAADALADGQAFQYPKQYNWCIGGEKWRKDVFAKQNP</sequence>
<keyword evidence="3" id="KW-0288">FMN</keyword>
<dbReference type="GO" id="GO:0050661">
    <property type="term" value="F:NADP binding"/>
    <property type="evidence" value="ECO:0007669"/>
    <property type="project" value="InterPro"/>
</dbReference>
<dbReference type="AlphaFoldDB" id="A0A7R9QQ88"/>
<name>A0A7R9QQ88_9ACAR</name>
<dbReference type="Proteomes" id="UP000728032">
    <property type="component" value="Unassembled WGS sequence"/>
</dbReference>
<dbReference type="InterPro" id="IPR013785">
    <property type="entry name" value="Aldolase_TIM"/>
</dbReference>
<dbReference type="InterPro" id="IPR044152">
    <property type="entry name" value="YqjM-like"/>
</dbReference>
<keyword evidence="8" id="KW-1185">Reference proteome</keyword>
<dbReference type="Gene3D" id="3.20.20.70">
    <property type="entry name" value="Aldolase class I"/>
    <property type="match status" value="1"/>
</dbReference>
<dbReference type="InterPro" id="IPR001155">
    <property type="entry name" value="OxRdtase_FMN_N"/>
</dbReference>
<organism evidence="7">
    <name type="scientific">Oppiella nova</name>
    <dbReference type="NCBI Taxonomy" id="334625"/>
    <lineage>
        <taxon>Eukaryota</taxon>
        <taxon>Metazoa</taxon>
        <taxon>Ecdysozoa</taxon>
        <taxon>Arthropoda</taxon>
        <taxon>Chelicerata</taxon>
        <taxon>Arachnida</taxon>
        <taxon>Acari</taxon>
        <taxon>Acariformes</taxon>
        <taxon>Sarcoptiformes</taxon>
        <taxon>Oribatida</taxon>
        <taxon>Brachypylina</taxon>
        <taxon>Oppioidea</taxon>
        <taxon>Oppiidae</taxon>
        <taxon>Oppiella</taxon>
    </lineage>
</organism>